<evidence type="ECO:0000313" key="3">
    <source>
        <dbReference type="Proteomes" id="UP000717328"/>
    </source>
</evidence>
<keyword evidence="3" id="KW-1185">Reference proteome</keyword>
<name>A0A9P7GSD5_9AGAR</name>
<reference evidence="2" key="2">
    <citation type="submission" date="2021-10" db="EMBL/GenBank/DDBJ databases">
        <title>Phylogenomics reveals ancestral predisposition of the termite-cultivated fungus Termitomyces towards a domesticated lifestyle.</title>
        <authorList>
            <person name="Auxier B."/>
            <person name="Grum-Grzhimaylo A."/>
            <person name="Cardenas M.E."/>
            <person name="Lodge J.D."/>
            <person name="Laessoe T."/>
            <person name="Pedersen O."/>
            <person name="Smith M.E."/>
            <person name="Kuyper T.W."/>
            <person name="Franco-Molano E.A."/>
            <person name="Baroni T.J."/>
            <person name="Aanen D.K."/>
        </authorList>
    </citation>
    <scope>NUCLEOTIDE SEQUENCE</scope>
    <source>
        <strain evidence="2">D49</strain>
    </source>
</reference>
<comment type="caution">
    <text evidence="2">The sequence shown here is derived from an EMBL/GenBank/DDBJ whole genome shotgun (WGS) entry which is preliminary data.</text>
</comment>
<evidence type="ECO:0000313" key="2">
    <source>
        <dbReference type="EMBL" id="KAG5653688.1"/>
    </source>
</evidence>
<dbReference type="Proteomes" id="UP000717328">
    <property type="component" value="Unassembled WGS sequence"/>
</dbReference>
<keyword evidence="1" id="KW-1133">Transmembrane helix</keyword>
<sequence length="237" mass="24730">MGRIVASLLSTTTTIIMSVPCLTSNAQALPTSFTGTTLNRLLDILLPLLWLSIAPLIAATHLTSGHAILHYAYPHSPSWAAPLLSTAFVGAIGGTIVGMPLVPVVIYLLFIRAQQRLEQHNLANPEEARPLNSFRTCMERTGCAAIILAGVLGAGALGAICLGESGSERGGGVLSSGGAAAAGVVGSAAVWGCVFGFLALFFDTSAICADFRAYPKENEKYLTLHDDLFTRSSASLK</sequence>
<feature type="transmembrane region" description="Helical" evidence="1">
    <location>
        <begin position="180"/>
        <end position="202"/>
    </location>
</feature>
<keyword evidence="1" id="KW-0812">Transmembrane</keyword>
<reference evidence="2" key="1">
    <citation type="submission" date="2021-02" db="EMBL/GenBank/DDBJ databases">
        <authorList>
            <person name="Nieuwenhuis M."/>
            <person name="Van De Peppel L.J.J."/>
        </authorList>
    </citation>
    <scope>NUCLEOTIDE SEQUENCE</scope>
    <source>
        <strain evidence="2">D49</strain>
    </source>
</reference>
<feature type="transmembrane region" description="Helical" evidence="1">
    <location>
        <begin position="83"/>
        <end position="110"/>
    </location>
</feature>
<gene>
    <name evidence="2" type="ORF">H0H81_011440</name>
</gene>
<dbReference type="AlphaFoldDB" id="A0A9P7GSD5"/>
<feature type="transmembrane region" description="Helical" evidence="1">
    <location>
        <begin position="141"/>
        <end position="160"/>
    </location>
</feature>
<evidence type="ECO:0000256" key="1">
    <source>
        <dbReference type="SAM" id="Phobius"/>
    </source>
</evidence>
<keyword evidence="1" id="KW-0472">Membrane</keyword>
<protein>
    <submittedName>
        <fullName evidence="2">Uncharacterized protein</fullName>
    </submittedName>
</protein>
<accession>A0A9P7GSD5</accession>
<proteinExistence type="predicted"/>
<organism evidence="2 3">
    <name type="scientific">Sphagnurus paluster</name>
    <dbReference type="NCBI Taxonomy" id="117069"/>
    <lineage>
        <taxon>Eukaryota</taxon>
        <taxon>Fungi</taxon>
        <taxon>Dikarya</taxon>
        <taxon>Basidiomycota</taxon>
        <taxon>Agaricomycotina</taxon>
        <taxon>Agaricomycetes</taxon>
        <taxon>Agaricomycetidae</taxon>
        <taxon>Agaricales</taxon>
        <taxon>Tricholomatineae</taxon>
        <taxon>Lyophyllaceae</taxon>
        <taxon>Sphagnurus</taxon>
    </lineage>
</organism>
<dbReference type="EMBL" id="JABCKI010000039">
    <property type="protein sequence ID" value="KAG5653688.1"/>
    <property type="molecule type" value="Genomic_DNA"/>
</dbReference>